<keyword evidence="6" id="KW-1185">Reference proteome</keyword>
<feature type="domain" description="RRM" evidence="4">
    <location>
        <begin position="143"/>
        <end position="221"/>
    </location>
</feature>
<dbReference type="Gene3D" id="3.30.70.330">
    <property type="match status" value="1"/>
</dbReference>
<dbReference type="Proteomes" id="UP000623129">
    <property type="component" value="Unassembled WGS sequence"/>
</dbReference>
<evidence type="ECO:0000313" key="6">
    <source>
        <dbReference type="Proteomes" id="UP000623129"/>
    </source>
</evidence>
<evidence type="ECO:0000259" key="4">
    <source>
        <dbReference type="PROSITE" id="PS50102"/>
    </source>
</evidence>
<evidence type="ECO:0000256" key="1">
    <source>
        <dbReference type="ARBA" id="ARBA00006265"/>
    </source>
</evidence>
<feature type="compositionally biased region" description="Basic and acidic residues" evidence="3">
    <location>
        <begin position="446"/>
        <end position="579"/>
    </location>
</feature>
<dbReference type="OrthoDB" id="439808at2759"/>
<sequence length="579" mass="61427">MDTDGSGGGFHRNETISAVDEDQFYGDDEDYDDLYNDVNVGEGFHHSLAGEAAPPPPVQPPPAAAAPTTVSAPPQEQKVQIPGVATGDAKIERPNQAISAPVVAQTPQVQGNPHDGFQRQGAMGGGHNGGINGVGGGDNLAGTTLFVGELQWWTTDADLEAELSKYGQVKEVRFFDEKASGKSKGYCQVDFYDPAAASACKEGMNGHVFNGRPCVVAFASPHTVRRMGEQQVKNSQVMGNQSTAMAPKGQGPVPGGGGVGGGGRGGPMGGGNNFGRGGGGGMAGGNMGGAGGAGGNWGGRGGMGNRGPMNMRNRMGPMGGRGIMGNGGMVGPPPLVPHPGMLGQGFDPTGYAAAAMGRMGGFGGFPGGPASGPFPGLMPSFPPVVAPHVNPAFFGRGGMAGAAAAAGGVGGMWADPNMGGGQWGGEDQSSYGDDAASDHQYGGEGSHGKERGGPDRDWPDRRYKDDREKDMSHGQDWPDRRHRDEREMVRESDRDWDRDGERENYKEKERTRDRGRERGERDRDRDRERDRDRYREERDHYRHRDRDADRGEDWDRGRSSGRSKSREVEHSKRRRVSPE</sequence>
<accession>A0A833QU15</accession>
<comment type="caution">
    <text evidence="5">The sequence shown here is derived from an EMBL/GenBank/DDBJ whole genome shotgun (WGS) entry which is preliminary data.</text>
</comment>
<protein>
    <submittedName>
        <fullName evidence="5">RNA-binding protein cabeza-like protein</fullName>
    </submittedName>
</protein>
<gene>
    <name evidence="5" type="ORF">FCM35_KLT05070</name>
</gene>
<feature type="region of interest" description="Disordered" evidence="3">
    <location>
        <begin position="417"/>
        <end position="579"/>
    </location>
</feature>
<evidence type="ECO:0000256" key="2">
    <source>
        <dbReference type="PROSITE-ProRule" id="PRU00176"/>
    </source>
</evidence>
<feature type="compositionally biased region" description="Acidic residues" evidence="3">
    <location>
        <begin position="19"/>
        <end position="35"/>
    </location>
</feature>
<dbReference type="GO" id="GO:0005634">
    <property type="term" value="C:nucleus"/>
    <property type="evidence" value="ECO:0007669"/>
    <property type="project" value="UniProtKB-SubCell"/>
</dbReference>
<organism evidence="5 6">
    <name type="scientific">Carex littledalei</name>
    <dbReference type="NCBI Taxonomy" id="544730"/>
    <lineage>
        <taxon>Eukaryota</taxon>
        <taxon>Viridiplantae</taxon>
        <taxon>Streptophyta</taxon>
        <taxon>Embryophyta</taxon>
        <taxon>Tracheophyta</taxon>
        <taxon>Spermatophyta</taxon>
        <taxon>Magnoliopsida</taxon>
        <taxon>Liliopsida</taxon>
        <taxon>Poales</taxon>
        <taxon>Cyperaceae</taxon>
        <taxon>Cyperoideae</taxon>
        <taxon>Cariceae</taxon>
        <taxon>Carex</taxon>
        <taxon>Carex subgen. Euthyceras</taxon>
    </lineage>
</organism>
<dbReference type="InterPro" id="IPR034772">
    <property type="entry name" value="CPSF6/7"/>
</dbReference>
<feature type="compositionally biased region" description="Pro residues" evidence="3">
    <location>
        <begin position="53"/>
        <end position="64"/>
    </location>
</feature>
<dbReference type="PANTHER" id="PTHR23204">
    <property type="entry name" value="CLEAVAGE AND POLYADENYLATION SPECIFIC FACTOR"/>
    <property type="match status" value="1"/>
</dbReference>
<dbReference type="GO" id="GO:0006397">
    <property type="term" value="P:mRNA processing"/>
    <property type="evidence" value="ECO:0007669"/>
    <property type="project" value="UniProtKB-KW"/>
</dbReference>
<dbReference type="SUPFAM" id="SSF54928">
    <property type="entry name" value="RNA-binding domain, RBD"/>
    <property type="match status" value="1"/>
</dbReference>
<dbReference type="PROSITE" id="PS50102">
    <property type="entry name" value="RRM"/>
    <property type="match status" value="1"/>
</dbReference>
<feature type="compositionally biased region" description="Gly residues" evidence="3">
    <location>
        <begin position="252"/>
        <end position="274"/>
    </location>
</feature>
<proteinExistence type="inferred from homology"/>
<dbReference type="InterPro" id="IPR035979">
    <property type="entry name" value="RBD_domain_sf"/>
</dbReference>
<reference evidence="5" key="1">
    <citation type="submission" date="2020-01" db="EMBL/GenBank/DDBJ databases">
        <title>Genome sequence of Kobresia littledalei, the first chromosome-level genome in the family Cyperaceae.</title>
        <authorList>
            <person name="Qu G."/>
        </authorList>
    </citation>
    <scope>NUCLEOTIDE SEQUENCE</scope>
    <source>
        <strain evidence="5">C.B.Clarke</strain>
        <tissue evidence="5">Leaf</tissue>
    </source>
</reference>
<dbReference type="InterPro" id="IPR012677">
    <property type="entry name" value="Nucleotide-bd_a/b_plait_sf"/>
</dbReference>
<keyword evidence="2" id="KW-0694">RNA-binding</keyword>
<feature type="compositionally biased region" description="Gly residues" evidence="3">
    <location>
        <begin position="1"/>
        <end position="10"/>
    </location>
</feature>
<dbReference type="EMBL" id="SWLB01000014">
    <property type="protein sequence ID" value="KAF3329739.1"/>
    <property type="molecule type" value="Genomic_DNA"/>
</dbReference>
<feature type="compositionally biased region" description="Low complexity" evidence="3">
    <location>
        <begin position="65"/>
        <end position="75"/>
    </location>
</feature>
<evidence type="ECO:0000256" key="3">
    <source>
        <dbReference type="SAM" id="MobiDB-lite"/>
    </source>
</evidence>
<comment type="similarity">
    <text evidence="1">Belongs to the RRM CPSF6/7 family.</text>
</comment>
<feature type="region of interest" description="Disordered" evidence="3">
    <location>
        <begin position="240"/>
        <end position="274"/>
    </location>
</feature>
<dbReference type="InterPro" id="IPR000504">
    <property type="entry name" value="RRM_dom"/>
</dbReference>
<evidence type="ECO:0000313" key="5">
    <source>
        <dbReference type="EMBL" id="KAF3329739.1"/>
    </source>
</evidence>
<dbReference type="SMART" id="SM00360">
    <property type="entry name" value="RRM"/>
    <property type="match status" value="1"/>
</dbReference>
<dbReference type="AlphaFoldDB" id="A0A833QU15"/>
<feature type="region of interest" description="Disordered" evidence="3">
    <location>
        <begin position="1"/>
        <end position="77"/>
    </location>
</feature>
<dbReference type="GO" id="GO:0003723">
    <property type="term" value="F:RNA binding"/>
    <property type="evidence" value="ECO:0007669"/>
    <property type="project" value="UniProtKB-UniRule"/>
</dbReference>
<dbReference type="CDD" id="cd12372">
    <property type="entry name" value="RRM_CFIm68_CFIm59"/>
    <property type="match status" value="1"/>
</dbReference>
<name>A0A833QU15_9POAL</name>
<dbReference type="Pfam" id="PF00076">
    <property type="entry name" value="RRM_1"/>
    <property type="match status" value="1"/>
</dbReference>